<protein>
    <submittedName>
        <fullName evidence="2">Uncharacterized protein</fullName>
    </submittedName>
</protein>
<feature type="region of interest" description="Disordered" evidence="1">
    <location>
        <begin position="47"/>
        <end position="67"/>
    </location>
</feature>
<sequence>MCAMTAALVAMKNGHSRSAVQRAGQGALSYPRYAAFDGPGPALSVLHGGSGSEIETTQPVTARAAAH</sequence>
<evidence type="ECO:0000313" key="2">
    <source>
        <dbReference type="EMBL" id="MET8435688.1"/>
    </source>
</evidence>
<keyword evidence="3" id="KW-1185">Reference proteome</keyword>
<reference evidence="2 3" key="1">
    <citation type="submission" date="2024-06" db="EMBL/GenBank/DDBJ databases">
        <title>The Natural Products Discovery Center: Release of the First 8490 Sequenced Strains for Exploring Actinobacteria Biosynthetic Diversity.</title>
        <authorList>
            <person name="Kalkreuter E."/>
            <person name="Kautsar S.A."/>
            <person name="Yang D."/>
            <person name="Bader C.D."/>
            <person name="Teijaro C.N."/>
            <person name="Fluegel L."/>
            <person name="Davis C.M."/>
            <person name="Simpson J.R."/>
            <person name="Lauterbach L."/>
            <person name="Steele A.D."/>
            <person name="Gui C."/>
            <person name="Meng S."/>
            <person name="Li G."/>
            <person name="Viehrig K."/>
            <person name="Ye F."/>
            <person name="Su P."/>
            <person name="Kiefer A.F."/>
            <person name="Nichols A."/>
            <person name="Cepeda A.J."/>
            <person name="Yan W."/>
            <person name="Fan B."/>
            <person name="Jiang Y."/>
            <person name="Adhikari A."/>
            <person name="Zheng C.-J."/>
            <person name="Schuster L."/>
            <person name="Cowan T.M."/>
            <person name="Smanski M.J."/>
            <person name="Chevrette M.G."/>
            <person name="De Carvalho L.P.S."/>
            <person name="Shen B."/>
        </authorList>
    </citation>
    <scope>NUCLEOTIDE SEQUENCE [LARGE SCALE GENOMIC DNA]</scope>
    <source>
        <strain evidence="2 3">NPDC005137</strain>
    </source>
</reference>
<accession>A0ABV2UFZ5</accession>
<evidence type="ECO:0000313" key="3">
    <source>
        <dbReference type="Proteomes" id="UP001550044"/>
    </source>
</evidence>
<evidence type="ECO:0000256" key="1">
    <source>
        <dbReference type="SAM" id="MobiDB-lite"/>
    </source>
</evidence>
<dbReference type="Proteomes" id="UP001550044">
    <property type="component" value="Unassembled WGS sequence"/>
</dbReference>
<organism evidence="2 3">
    <name type="scientific">Streptomyces sp. 900116325</name>
    <dbReference type="NCBI Taxonomy" id="3154295"/>
    <lineage>
        <taxon>Bacteria</taxon>
        <taxon>Bacillati</taxon>
        <taxon>Actinomycetota</taxon>
        <taxon>Actinomycetes</taxon>
        <taxon>Kitasatosporales</taxon>
        <taxon>Streptomycetaceae</taxon>
        <taxon>Streptomyces</taxon>
    </lineage>
</organism>
<dbReference type="RefSeq" id="WP_356674047.1">
    <property type="nucleotide sequence ID" value="NZ_JBEXEF010000149.1"/>
</dbReference>
<comment type="caution">
    <text evidence="2">The sequence shown here is derived from an EMBL/GenBank/DDBJ whole genome shotgun (WGS) entry which is preliminary data.</text>
</comment>
<dbReference type="EMBL" id="JBEXIP010000019">
    <property type="protein sequence ID" value="MET8435688.1"/>
    <property type="molecule type" value="Genomic_DNA"/>
</dbReference>
<proteinExistence type="predicted"/>
<gene>
    <name evidence="2" type="ORF">ABZV61_23455</name>
</gene>
<name>A0ABV2UFZ5_9ACTN</name>